<dbReference type="EMBL" id="AP026933">
    <property type="protein sequence ID" value="BDT02776.1"/>
    <property type="molecule type" value="Genomic_DNA"/>
</dbReference>
<evidence type="ECO:0000313" key="1">
    <source>
        <dbReference type="EMBL" id="BDT02776.1"/>
    </source>
</evidence>
<organism evidence="1 2">
    <name type="scientific">Spiroplasma ixodetis</name>
    <dbReference type="NCBI Taxonomy" id="2141"/>
    <lineage>
        <taxon>Bacteria</taxon>
        <taxon>Bacillati</taxon>
        <taxon>Mycoplasmatota</taxon>
        <taxon>Mollicutes</taxon>
        <taxon>Entomoplasmatales</taxon>
        <taxon>Spiroplasmataceae</taxon>
        <taxon>Spiroplasma</taxon>
    </lineage>
</organism>
<proteinExistence type="predicted"/>
<name>A0ABM8BSE2_9MOLU</name>
<keyword evidence="2" id="KW-1185">Reference proteome</keyword>
<accession>A0ABM8BSE2</accession>
<sequence>MDTNIYKRNLKITPEENLQKKAQDAENEKEMFSNLCNLQK</sequence>
<dbReference type="Proteomes" id="UP001163387">
    <property type="component" value="Chromosome"/>
</dbReference>
<gene>
    <name evidence="1" type="ORF">SHM_04220</name>
</gene>
<reference evidence="1 2" key="1">
    <citation type="journal article" date="2022" name="Front. Microbiol.">
        <title>Male-killing mechanisms vary between Spiroplasma species.</title>
        <authorList>
            <person name="Arai H."/>
            <person name="Inoue M."/>
            <person name="Kageyama D."/>
        </authorList>
    </citation>
    <scope>NUCLEOTIDE SEQUENCE [LARGE SCALE GENOMIC DNA]</scope>
    <source>
        <strain evidence="2">sHm</strain>
    </source>
</reference>
<dbReference type="RefSeq" id="WP_281749005.1">
    <property type="nucleotide sequence ID" value="NZ_AP026933.1"/>
</dbReference>
<protein>
    <submittedName>
        <fullName evidence="1">Uncharacterized protein</fullName>
    </submittedName>
</protein>
<evidence type="ECO:0000313" key="2">
    <source>
        <dbReference type="Proteomes" id="UP001163387"/>
    </source>
</evidence>